<protein>
    <submittedName>
        <fullName evidence="1">Uncharacterized protein</fullName>
    </submittedName>
</protein>
<proteinExistence type="predicted"/>
<organism evidence="1 2">
    <name type="scientific">Araneus ventricosus</name>
    <name type="common">Orbweaver spider</name>
    <name type="synonym">Epeira ventricosa</name>
    <dbReference type="NCBI Taxonomy" id="182803"/>
    <lineage>
        <taxon>Eukaryota</taxon>
        <taxon>Metazoa</taxon>
        <taxon>Ecdysozoa</taxon>
        <taxon>Arthropoda</taxon>
        <taxon>Chelicerata</taxon>
        <taxon>Arachnida</taxon>
        <taxon>Araneae</taxon>
        <taxon>Araneomorphae</taxon>
        <taxon>Entelegynae</taxon>
        <taxon>Araneoidea</taxon>
        <taxon>Araneidae</taxon>
        <taxon>Araneus</taxon>
    </lineage>
</organism>
<dbReference type="AlphaFoldDB" id="A0A4Y2F002"/>
<gene>
    <name evidence="1" type="ORF">AVEN_67901_1</name>
</gene>
<evidence type="ECO:0000313" key="1">
    <source>
        <dbReference type="EMBL" id="GBM33838.1"/>
    </source>
</evidence>
<dbReference type="EMBL" id="BGPR01094196">
    <property type="protein sequence ID" value="GBM33838.1"/>
    <property type="molecule type" value="Genomic_DNA"/>
</dbReference>
<evidence type="ECO:0000313" key="2">
    <source>
        <dbReference type="Proteomes" id="UP000499080"/>
    </source>
</evidence>
<dbReference type="Proteomes" id="UP000499080">
    <property type="component" value="Unassembled WGS sequence"/>
</dbReference>
<comment type="caution">
    <text evidence="1">The sequence shown here is derived from an EMBL/GenBank/DDBJ whole genome shotgun (WGS) entry which is preliminary data.</text>
</comment>
<accession>A0A4Y2F002</accession>
<sequence>MLETNLRTLESLRRSKEKFADFLEALVESCLLDSVLRVWERSRISIDADDSPFQKSLEKLMPFLLHEVLSEGFVKNSEMFKRNN</sequence>
<name>A0A4Y2F002_ARAVE</name>
<keyword evidence="2" id="KW-1185">Reference proteome</keyword>
<reference evidence="1 2" key="1">
    <citation type="journal article" date="2019" name="Sci. Rep.">
        <title>Orb-weaving spider Araneus ventricosus genome elucidates the spidroin gene catalogue.</title>
        <authorList>
            <person name="Kono N."/>
            <person name="Nakamura H."/>
            <person name="Ohtoshi R."/>
            <person name="Moran D.A.P."/>
            <person name="Shinohara A."/>
            <person name="Yoshida Y."/>
            <person name="Fujiwara M."/>
            <person name="Mori M."/>
            <person name="Tomita M."/>
            <person name="Arakawa K."/>
        </authorList>
    </citation>
    <scope>NUCLEOTIDE SEQUENCE [LARGE SCALE GENOMIC DNA]</scope>
</reference>